<gene>
    <name evidence="2" type="ORF">CCMP2556_LOCUS42480</name>
</gene>
<dbReference type="EMBL" id="CAXAMN010024595">
    <property type="protein sequence ID" value="CAK9088011.1"/>
    <property type="molecule type" value="Genomic_DNA"/>
</dbReference>
<comment type="caution">
    <text evidence="2">The sequence shown here is derived from an EMBL/GenBank/DDBJ whole genome shotgun (WGS) entry which is preliminary data.</text>
</comment>
<dbReference type="Proteomes" id="UP001642484">
    <property type="component" value="Unassembled WGS sequence"/>
</dbReference>
<organism evidence="2 3">
    <name type="scientific">Durusdinium trenchii</name>
    <dbReference type="NCBI Taxonomy" id="1381693"/>
    <lineage>
        <taxon>Eukaryota</taxon>
        <taxon>Sar</taxon>
        <taxon>Alveolata</taxon>
        <taxon>Dinophyceae</taxon>
        <taxon>Suessiales</taxon>
        <taxon>Symbiodiniaceae</taxon>
        <taxon>Durusdinium</taxon>
    </lineage>
</organism>
<feature type="region of interest" description="Disordered" evidence="1">
    <location>
        <begin position="18"/>
        <end position="42"/>
    </location>
</feature>
<proteinExistence type="predicted"/>
<protein>
    <submittedName>
        <fullName evidence="2">Uncharacterized protein</fullName>
    </submittedName>
</protein>
<feature type="compositionally biased region" description="Basic and acidic residues" evidence="1">
    <location>
        <begin position="32"/>
        <end position="42"/>
    </location>
</feature>
<reference evidence="2 3" key="1">
    <citation type="submission" date="2024-02" db="EMBL/GenBank/DDBJ databases">
        <authorList>
            <person name="Chen Y."/>
            <person name="Shah S."/>
            <person name="Dougan E. K."/>
            <person name="Thang M."/>
            <person name="Chan C."/>
        </authorList>
    </citation>
    <scope>NUCLEOTIDE SEQUENCE [LARGE SCALE GENOMIC DNA]</scope>
</reference>
<evidence type="ECO:0000313" key="2">
    <source>
        <dbReference type="EMBL" id="CAK9088011.1"/>
    </source>
</evidence>
<accession>A0ABP0QLM8</accession>
<evidence type="ECO:0000256" key="1">
    <source>
        <dbReference type="SAM" id="MobiDB-lite"/>
    </source>
</evidence>
<keyword evidence="3" id="KW-1185">Reference proteome</keyword>
<name>A0ABP0QLM8_9DINO</name>
<evidence type="ECO:0000313" key="3">
    <source>
        <dbReference type="Proteomes" id="UP001642484"/>
    </source>
</evidence>
<sequence length="261" mass="28781">MVKMRTWLKGLVKGTSEEVKSGTAQRASSAAGRERREPRETRDEAMMACTTLLNFSCGSQASPLFRPLGGSCSIIYEALERRPRSISGGASPAAALSAAAEFLQGAKSPDLRLQFALLVHTDEAAMSRFVGDVEGAIVTLCKELQSKEPLLTEEGLLAQWRSDIEAFRRRCSEIWELYVYFVFLDVKGDRALLRMVSRRGLARFAVGMDPVARWPCDLGGLSGSRIEDGVTLAEIELERVSTNREGSWPEKRAGDFSKDLQ</sequence>